<dbReference type="InterPro" id="IPR012308">
    <property type="entry name" value="DNA_ligase_ATP-dep_N"/>
</dbReference>
<dbReference type="InterPro" id="IPR012309">
    <property type="entry name" value="DNA_ligase_ATP-dep_C"/>
</dbReference>
<dbReference type="GO" id="GO:0071897">
    <property type="term" value="P:DNA biosynthetic process"/>
    <property type="evidence" value="ECO:0007669"/>
    <property type="project" value="InterPro"/>
</dbReference>
<dbReference type="GO" id="GO:0005524">
    <property type="term" value="F:ATP binding"/>
    <property type="evidence" value="ECO:0007669"/>
    <property type="project" value="UniProtKB-KW"/>
</dbReference>
<gene>
    <name evidence="20" type="ORF">ONZ51_g12263</name>
</gene>
<feature type="compositionally biased region" description="Acidic residues" evidence="17">
    <location>
        <begin position="794"/>
        <end position="810"/>
    </location>
</feature>
<dbReference type="Pfam" id="PF01068">
    <property type="entry name" value="DNA_ligase_A_M"/>
    <property type="match status" value="1"/>
</dbReference>
<reference evidence="20" key="1">
    <citation type="submission" date="2022-11" db="EMBL/GenBank/DDBJ databases">
        <title>Genome Sequence of Cubamyces cubensis.</title>
        <authorList>
            <person name="Buettner E."/>
        </authorList>
    </citation>
    <scope>NUCLEOTIDE SEQUENCE</scope>
    <source>
        <strain evidence="20">MPL-01</strain>
    </source>
</reference>
<keyword evidence="6" id="KW-0677">Repeat</keyword>
<evidence type="ECO:0000256" key="17">
    <source>
        <dbReference type="SAM" id="MobiDB-lite"/>
    </source>
</evidence>
<dbReference type="CDD" id="cd07903">
    <property type="entry name" value="Adenylation_DNA_ligase_IV"/>
    <property type="match status" value="1"/>
</dbReference>
<dbReference type="GO" id="GO:0032807">
    <property type="term" value="C:DNA ligase IV complex"/>
    <property type="evidence" value="ECO:0007669"/>
    <property type="project" value="TreeGrafter"/>
</dbReference>
<dbReference type="GO" id="GO:0006303">
    <property type="term" value="P:double-strand break repair via nonhomologous end joining"/>
    <property type="evidence" value="ECO:0007669"/>
    <property type="project" value="TreeGrafter"/>
</dbReference>
<comment type="subcellular location">
    <subcellularLocation>
        <location evidence="2">Nucleus</location>
    </subcellularLocation>
</comment>
<keyword evidence="9 15" id="KW-0067">ATP-binding</keyword>
<dbReference type="GO" id="GO:0003677">
    <property type="term" value="F:DNA binding"/>
    <property type="evidence" value="ECO:0007669"/>
    <property type="project" value="InterPro"/>
</dbReference>
<feature type="domain" description="BRCT" evidence="19">
    <location>
        <begin position="923"/>
        <end position="1033"/>
    </location>
</feature>
<dbReference type="GO" id="GO:0006310">
    <property type="term" value="P:DNA recombination"/>
    <property type="evidence" value="ECO:0007669"/>
    <property type="project" value="UniProtKB-KW"/>
</dbReference>
<dbReference type="InterPro" id="IPR016059">
    <property type="entry name" value="DNA_ligase_ATP-dep_CS"/>
</dbReference>
<dbReference type="Gene3D" id="3.40.50.10190">
    <property type="entry name" value="BRCT domain"/>
    <property type="match status" value="2"/>
</dbReference>
<feature type="compositionally biased region" description="Acidic residues" evidence="17">
    <location>
        <begin position="860"/>
        <end position="891"/>
    </location>
</feature>
<dbReference type="PANTHER" id="PTHR45997:SF1">
    <property type="entry name" value="DNA LIGASE 4"/>
    <property type="match status" value="1"/>
</dbReference>
<dbReference type="Pfam" id="PF04679">
    <property type="entry name" value="DNA_ligase_A_C"/>
    <property type="match status" value="1"/>
</dbReference>
<evidence type="ECO:0000256" key="9">
    <source>
        <dbReference type="ARBA" id="ARBA00022840"/>
    </source>
</evidence>
<dbReference type="InterPro" id="IPR036599">
    <property type="entry name" value="DNA_ligase_N_sf"/>
</dbReference>
<evidence type="ECO:0000256" key="13">
    <source>
        <dbReference type="ARBA" id="ARBA00023242"/>
    </source>
</evidence>
<keyword evidence="8 15" id="KW-0227">DNA damage</keyword>
<feature type="domain" description="BRCT" evidence="19">
    <location>
        <begin position="684"/>
        <end position="780"/>
    </location>
</feature>
<feature type="compositionally biased region" description="Basic and acidic residues" evidence="17">
    <location>
        <begin position="643"/>
        <end position="657"/>
    </location>
</feature>
<comment type="caution">
    <text evidence="20">The sequence shown here is derived from an EMBL/GenBank/DDBJ whole genome shotgun (WGS) entry which is preliminary data.</text>
</comment>
<dbReference type="Pfam" id="PF16589">
    <property type="entry name" value="BRCT_2"/>
    <property type="match status" value="1"/>
</dbReference>
<proteinExistence type="inferred from homology"/>
<dbReference type="GO" id="GO:0046872">
    <property type="term" value="F:metal ion binding"/>
    <property type="evidence" value="ECO:0007669"/>
    <property type="project" value="UniProtKB-KW"/>
</dbReference>
<dbReference type="InterPro" id="IPR044125">
    <property type="entry name" value="Adenylation_DNA_ligase_IV"/>
</dbReference>
<feature type="region of interest" description="Disordered" evidence="17">
    <location>
        <begin position="1"/>
        <end position="25"/>
    </location>
</feature>
<dbReference type="SUPFAM" id="SSF117018">
    <property type="entry name" value="ATP-dependent DNA ligase DNA-binding domain"/>
    <property type="match status" value="1"/>
</dbReference>
<comment type="cofactor">
    <cofactor evidence="1">
        <name>Mg(2+)</name>
        <dbReference type="ChEBI" id="CHEBI:18420"/>
    </cofactor>
</comment>
<evidence type="ECO:0000256" key="2">
    <source>
        <dbReference type="ARBA" id="ARBA00004123"/>
    </source>
</evidence>
<dbReference type="SUPFAM" id="SSF56091">
    <property type="entry name" value="DNA ligase/mRNA capping enzyme, catalytic domain"/>
    <property type="match status" value="1"/>
</dbReference>
<dbReference type="GO" id="GO:0006297">
    <property type="term" value="P:nucleotide-excision repair, DNA gap filling"/>
    <property type="evidence" value="ECO:0007669"/>
    <property type="project" value="TreeGrafter"/>
</dbReference>
<evidence type="ECO:0000256" key="4">
    <source>
        <dbReference type="ARBA" id="ARBA00022598"/>
    </source>
</evidence>
<evidence type="ECO:0000256" key="5">
    <source>
        <dbReference type="ARBA" id="ARBA00022723"/>
    </source>
</evidence>
<feature type="region of interest" description="Disordered" evidence="17">
    <location>
        <begin position="788"/>
        <end position="914"/>
    </location>
</feature>
<dbReference type="InterPro" id="IPR001357">
    <property type="entry name" value="BRCT_dom"/>
</dbReference>
<evidence type="ECO:0000256" key="3">
    <source>
        <dbReference type="ARBA" id="ARBA00007572"/>
    </source>
</evidence>
<evidence type="ECO:0000313" key="21">
    <source>
        <dbReference type="Proteomes" id="UP001215151"/>
    </source>
</evidence>
<keyword evidence="12 15" id="KW-0234">DNA repair</keyword>
<dbReference type="GO" id="GO:0003910">
    <property type="term" value="F:DNA ligase (ATP) activity"/>
    <property type="evidence" value="ECO:0007669"/>
    <property type="project" value="UniProtKB-EC"/>
</dbReference>
<evidence type="ECO:0000256" key="11">
    <source>
        <dbReference type="ARBA" id="ARBA00023172"/>
    </source>
</evidence>
<dbReference type="EMBL" id="JAPEVG010000718">
    <property type="protein sequence ID" value="KAJ8456118.1"/>
    <property type="molecule type" value="Genomic_DNA"/>
</dbReference>
<evidence type="ECO:0000256" key="10">
    <source>
        <dbReference type="ARBA" id="ARBA00022842"/>
    </source>
</evidence>
<feature type="domain" description="ATP-dependent DNA ligase family profile" evidence="18">
    <location>
        <begin position="392"/>
        <end position="526"/>
    </location>
</feature>
<keyword evidence="5" id="KW-0479">Metal-binding</keyword>
<dbReference type="PROSITE" id="PS50160">
    <property type="entry name" value="DNA_LIGASE_A3"/>
    <property type="match status" value="1"/>
</dbReference>
<keyword evidence="7 15" id="KW-0547">Nucleotide-binding</keyword>
<organism evidence="20 21">
    <name type="scientific">Trametes cubensis</name>
    <dbReference type="NCBI Taxonomy" id="1111947"/>
    <lineage>
        <taxon>Eukaryota</taxon>
        <taxon>Fungi</taxon>
        <taxon>Dikarya</taxon>
        <taxon>Basidiomycota</taxon>
        <taxon>Agaricomycotina</taxon>
        <taxon>Agaricomycetes</taxon>
        <taxon>Polyporales</taxon>
        <taxon>Polyporaceae</taxon>
        <taxon>Trametes</taxon>
    </lineage>
</organism>
<keyword evidence="4 15" id="KW-0436">Ligase</keyword>
<keyword evidence="13" id="KW-0539">Nucleus</keyword>
<dbReference type="Gene3D" id="2.40.50.140">
    <property type="entry name" value="Nucleic acid-binding proteins"/>
    <property type="match status" value="1"/>
</dbReference>
<dbReference type="Proteomes" id="UP001215151">
    <property type="component" value="Unassembled WGS sequence"/>
</dbReference>
<dbReference type="Gene3D" id="1.10.3260.10">
    <property type="entry name" value="DNA ligase, ATP-dependent, N-terminal domain"/>
    <property type="match status" value="1"/>
</dbReference>
<evidence type="ECO:0000259" key="19">
    <source>
        <dbReference type="PROSITE" id="PS50172"/>
    </source>
</evidence>
<dbReference type="PANTHER" id="PTHR45997">
    <property type="entry name" value="DNA LIGASE 4"/>
    <property type="match status" value="1"/>
</dbReference>
<evidence type="ECO:0000259" key="18">
    <source>
        <dbReference type="PROSITE" id="PS50160"/>
    </source>
</evidence>
<dbReference type="PROSITE" id="PS50172">
    <property type="entry name" value="BRCT"/>
    <property type="match status" value="2"/>
</dbReference>
<dbReference type="PROSITE" id="PS00697">
    <property type="entry name" value="DNA_LIGASE_A1"/>
    <property type="match status" value="1"/>
</dbReference>
<name>A0AAD7TIL7_9APHY</name>
<sequence>MQPTPAPSSPPQSQLLPPAVAADDHPVVYPAPPQNKGSAPFYVLAALFDKLQNERKPEKRRKLLSSWFHHWRQEIGNDLYPVLRLILPQKDRERAVYGLKEKNLAKAYIKLIPLGRHDPDAIRLLNWKKPTERDRSSGDFPIVLYEVVNKRSSVVEGSLNIDEVNDILDGLAQNMGKSDVQSKILQRVYNRSTPEEQKWIVRIILKDMIISVKENTVFGVFHPDAYDLFNTCSDLKKVAWELWDPHRRLNDEVCGVAYRCNTTADTYTQDKAVQLFRAFAPMLCKRPTKKLEDSVKEMQGRAFIIEEKLDGERMQLHKRGNEYFYCSRKGKDYTYLYGKHVGTGSLTPYIDAAFDPRVDEIILDGEMLVWDPVSERNLPFGTLKTAAIDKSKKELNPRPCFKVFDLLYLNGMSLLHKSLKFRKRNLRSCLKEVPGRIEFVSEFEGRTAKDVRKRMDDIIANRGEGLIMKHPDSEYVLNGRNKDWIKVKPEYMDNMGETVDVLVVAGDYGSGRRSGGVSTLICAVLDDRRALNDDEEPKYSTFVRIGSGLSYADYIWIRQKPWKPWGRDPPSFLQVSRKGKDDKGDVYIEPQDSFILKVKAAEITSSENYHLGFTMRFPRALQIRDDLSIGDCATASSVLEGIRSEKKRKMEDEDEKPKKRQNRTTKKPTLMPEYRGINLKDVEVEDDLFEGYKFVVYSDPKSRTGAEDKKALLQMIHAHGGKYFQIARNDPDMLVVYSGQSTPYDIKLIIDKGFCDIIRPQWILDCVAKGEIVPLTKKYFFHATDARKETEEYRMDEDSDTEPEPDEEEAPAPSPPTARKSKSPSEAPTADVKDEIDPSLAEWFDVGTKGKATASRDDSATESETEPEPDSDNEDVEPGLEQDLEEDEDWEKIEQDTNVSQADDKEKTADARMGEDDDAMQYDEEHIFKHLRFYLDSPNNARKHGMSVDAKKEADLEKRFAEVEKLLTENGGRIVDLGDPKLTHVVLDPRDTSRRRELIARTSEPKRRHLVISDWVDICIEEGTLLNEEAVSPLQQTSCRERHLSEYHSSELADHPLTLYGHRICFIHGKDS</sequence>
<feature type="region of interest" description="Disordered" evidence="17">
    <location>
        <begin position="643"/>
        <end position="669"/>
    </location>
</feature>
<keyword evidence="11 15" id="KW-0233">DNA recombination</keyword>
<dbReference type="SMART" id="SM00292">
    <property type="entry name" value="BRCT"/>
    <property type="match status" value="2"/>
</dbReference>
<dbReference type="InterPro" id="IPR036420">
    <property type="entry name" value="BRCT_dom_sf"/>
</dbReference>
<comment type="catalytic activity">
    <reaction evidence="14 15">
        <text>ATP + (deoxyribonucleotide)n-3'-hydroxyl + 5'-phospho-(deoxyribonucleotide)m = (deoxyribonucleotide)n+m + AMP + diphosphate.</text>
        <dbReference type="EC" id="6.5.1.1"/>
    </reaction>
</comment>
<evidence type="ECO:0000256" key="15">
    <source>
        <dbReference type="RuleBase" id="RU000617"/>
    </source>
</evidence>
<protein>
    <recommendedName>
        <fullName evidence="15">DNA ligase</fullName>
        <ecNumber evidence="15">6.5.1.1</ecNumber>
    </recommendedName>
</protein>
<evidence type="ECO:0000256" key="14">
    <source>
        <dbReference type="ARBA" id="ARBA00034003"/>
    </source>
</evidence>
<dbReference type="Pfam" id="PF04675">
    <property type="entry name" value="DNA_ligase_A_N"/>
    <property type="match status" value="1"/>
</dbReference>
<dbReference type="NCBIfam" id="TIGR00574">
    <property type="entry name" value="dnl1"/>
    <property type="match status" value="1"/>
</dbReference>
<evidence type="ECO:0000256" key="7">
    <source>
        <dbReference type="ARBA" id="ARBA00022741"/>
    </source>
</evidence>
<evidence type="ECO:0000256" key="1">
    <source>
        <dbReference type="ARBA" id="ARBA00001946"/>
    </source>
</evidence>
<evidence type="ECO:0000256" key="8">
    <source>
        <dbReference type="ARBA" id="ARBA00022763"/>
    </source>
</evidence>
<dbReference type="InterPro" id="IPR012340">
    <property type="entry name" value="NA-bd_OB-fold"/>
</dbReference>
<dbReference type="SUPFAM" id="SSF52113">
    <property type="entry name" value="BRCT domain"/>
    <property type="match status" value="2"/>
</dbReference>
<dbReference type="EC" id="6.5.1.1" evidence="15"/>
<dbReference type="SUPFAM" id="SSF50249">
    <property type="entry name" value="Nucleic acid-binding proteins"/>
    <property type="match status" value="1"/>
</dbReference>
<dbReference type="CDD" id="cd18435">
    <property type="entry name" value="BRCT_BRC1_like_rpt1"/>
    <property type="match status" value="1"/>
</dbReference>
<dbReference type="InterPro" id="IPR000977">
    <property type="entry name" value="DNA_ligase_ATP-dep"/>
</dbReference>
<keyword evidence="21" id="KW-1185">Reference proteome</keyword>
<feature type="compositionally biased region" description="Pro residues" evidence="17">
    <location>
        <begin position="1"/>
        <end position="10"/>
    </location>
</feature>
<comment type="similarity">
    <text evidence="3 16">Belongs to the ATP-dependent DNA ligase family.</text>
</comment>
<keyword evidence="10" id="KW-0460">Magnesium</keyword>
<dbReference type="CDD" id="cd07968">
    <property type="entry name" value="OBF_DNA_ligase_IV"/>
    <property type="match status" value="1"/>
</dbReference>
<dbReference type="AlphaFoldDB" id="A0AAD7TIL7"/>
<dbReference type="InterPro" id="IPR029710">
    <property type="entry name" value="LIG4"/>
</dbReference>
<accession>A0AAD7TIL7</accession>
<evidence type="ECO:0000313" key="20">
    <source>
        <dbReference type="EMBL" id="KAJ8456118.1"/>
    </source>
</evidence>
<dbReference type="Gene3D" id="3.30.470.30">
    <property type="entry name" value="DNA ligase/mRNA capping enzyme"/>
    <property type="match status" value="1"/>
</dbReference>
<evidence type="ECO:0000256" key="16">
    <source>
        <dbReference type="RuleBase" id="RU004196"/>
    </source>
</evidence>
<evidence type="ECO:0000256" key="12">
    <source>
        <dbReference type="ARBA" id="ARBA00023204"/>
    </source>
</evidence>
<evidence type="ECO:0000256" key="6">
    <source>
        <dbReference type="ARBA" id="ARBA00022737"/>
    </source>
</evidence>
<feature type="compositionally biased region" description="Basic and acidic residues" evidence="17">
    <location>
        <begin position="902"/>
        <end position="914"/>
    </location>
</feature>
<dbReference type="InterPro" id="IPR012310">
    <property type="entry name" value="DNA_ligase_ATP-dep_cent"/>
</dbReference>